<accession>A0A210R0J7</accession>
<keyword evidence="3" id="KW-1185">Reference proteome</keyword>
<dbReference type="SMART" id="SM00046">
    <property type="entry name" value="DAGKc"/>
    <property type="match status" value="1"/>
</dbReference>
<protein>
    <submittedName>
        <fullName evidence="2">Ceramide kinase</fullName>
    </submittedName>
</protein>
<dbReference type="SUPFAM" id="SSF111331">
    <property type="entry name" value="NAD kinase/diacylglycerol kinase-like"/>
    <property type="match status" value="1"/>
</dbReference>
<dbReference type="GO" id="GO:0006665">
    <property type="term" value="P:sphingolipid metabolic process"/>
    <property type="evidence" value="ECO:0007669"/>
    <property type="project" value="TreeGrafter"/>
</dbReference>
<comment type="caution">
    <text evidence="2">The sequence shown here is derived from an EMBL/GenBank/DDBJ whole genome shotgun (WGS) entry which is preliminary data.</text>
</comment>
<feature type="domain" description="DAGKc" evidence="1">
    <location>
        <begin position="99"/>
        <end position="249"/>
    </location>
</feature>
<dbReference type="InterPro" id="IPR050187">
    <property type="entry name" value="Lipid_Phosphate_FormReg"/>
</dbReference>
<organism evidence="2 3">
    <name type="scientific">Mizuhopecten yessoensis</name>
    <name type="common">Japanese scallop</name>
    <name type="synonym">Patinopecten yessoensis</name>
    <dbReference type="NCBI Taxonomy" id="6573"/>
    <lineage>
        <taxon>Eukaryota</taxon>
        <taxon>Metazoa</taxon>
        <taxon>Spiralia</taxon>
        <taxon>Lophotrochozoa</taxon>
        <taxon>Mollusca</taxon>
        <taxon>Bivalvia</taxon>
        <taxon>Autobranchia</taxon>
        <taxon>Pteriomorphia</taxon>
        <taxon>Pectinida</taxon>
        <taxon>Pectinoidea</taxon>
        <taxon>Pectinidae</taxon>
        <taxon>Mizuhopecten</taxon>
    </lineage>
</organism>
<dbReference type="Gene3D" id="3.40.50.10330">
    <property type="entry name" value="Probable inorganic polyphosphate/atp-NAD kinase, domain 1"/>
    <property type="match status" value="1"/>
</dbReference>
<evidence type="ECO:0000259" key="1">
    <source>
        <dbReference type="PROSITE" id="PS50146"/>
    </source>
</evidence>
<gene>
    <name evidence="2" type="ORF">KP79_PYT13418</name>
</gene>
<dbReference type="InterPro" id="IPR016064">
    <property type="entry name" value="NAD/diacylglycerol_kinase_sf"/>
</dbReference>
<name>A0A210R0J7_MIZYE</name>
<dbReference type="EMBL" id="NEDP02000981">
    <property type="protein sequence ID" value="OWF54540.1"/>
    <property type="molecule type" value="Genomic_DNA"/>
</dbReference>
<dbReference type="AlphaFoldDB" id="A0A210R0J7"/>
<keyword evidence="2" id="KW-0418">Kinase</keyword>
<reference evidence="2 3" key="1">
    <citation type="journal article" date="2017" name="Nat. Ecol. Evol.">
        <title>Scallop genome provides insights into evolution of bilaterian karyotype and development.</title>
        <authorList>
            <person name="Wang S."/>
            <person name="Zhang J."/>
            <person name="Jiao W."/>
            <person name="Li J."/>
            <person name="Xun X."/>
            <person name="Sun Y."/>
            <person name="Guo X."/>
            <person name="Huan P."/>
            <person name="Dong B."/>
            <person name="Zhang L."/>
            <person name="Hu X."/>
            <person name="Sun X."/>
            <person name="Wang J."/>
            <person name="Zhao C."/>
            <person name="Wang Y."/>
            <person name="Wang D."/>
            <person name="Huang X."/>
            <person name="Wang R."/>
            <person name="Lv J."/>
            <person name="Li Y."/>
            <person name="Zhang Z."/>
            <person name="Liu B."/>
            <person name="Lu W."/>
            <person name="Hui Y."/>
            <person name="Liang J."/>
            <person name="Zhou Z."/>
            <person name="Hou R."/>
            <person name="Li X."/>
            <person name="Liu Y."/>
            <person name="Li H."/>
            <person name="Ning X."/>
            <person name="Lin Y."/>
            <person name="Zhao L."/>
            <person name="Xing Q."/>
            <person name="Dou J."/>
            <person name="Li Y."/>
            <person name="Mao J."/>
            <person name="Guo H."/>
            <person name="Dou H."/>
            <person name="Li T."/>
            <person name="Mu C."/>
            <person name="Jiang W."/>
            <person name="Fu Q."/>
            <person name="Fu X."/>
            <person name="Miao Y."/>
            <person name="Liu J."/>
            <person name="Yu Q."/>
            <person name="Li R."/>
            <person name="Liao H."/>
            <person name="Li X."/>
            <person name="Kong Y."/>
            <person name="Jiang Z."/>
            <person name="Chourrout D."/>
            <person name="Li R."/>
            <person name="Bao Z."/>
        </authorList>
    </citation>
    <scope>NUCLEOTIDE SEQUENCE [LARGE SCALE GENOMIC DNA]</scope>
    <source>
        <strain evidence="2 3">PY_sf001</strain>
    </source>
</reference>
<evidence type="ECO:0000313" key="3">
    <source>
        <dbReference type="Proteomes" id="UP000242188"/>
    </source>
</evidence>
<dbReference type="InterPro" id="IPR001206">
    <property type="entry name" value="Diacylglycerol_kinase_cat_dom"/>
</dbReference>
<proteinExistence type="predicted"/>
<dbReference type="PANTHER" id="PTHR12358">
    <property type="entry name" value="SPHINGOSINE KINASE"/>
    <property type="match status" value="1"/>
</dbReference>
<dbReference type="GO" id="GO:0016020">
    <property type="term" value="C:membrane"/>
    <property type="evidence" value="ECO:0007669"/>
    <property type="project" value="GOC"/>
</dbReference>
<dbReference type="Pfam" id="PF00781">
    <property type="entry name" value="DAGK_cat"/>
    <property type="match status" value="1"/>
</dbReference>
<dbReference type="OrthoDB" id="530923at2759"/>
<dbReference type="GO" id="GO:0001727">
    <property type="term" value="F:lipid kinase activity"/>
    <property type="evidence" value="ECO:0007669"/>
    <property type="project" value="TreeGrafter"/>
</dbReference>
<dbReference type="STRING" id="6573.A0A210R0J7"/>
<evidence type="ECO:0000313" key="2">
    <source>
        <dbReference type="EMBL" id="OWF54540.1"/>
    </source>
</evidence>
<dbReference type="Proteomes" id="UP000242188">
    <property type="component" value="Unassembled WGS sequence"/>
</dbReference>
<dbReference type="PANTHER" id="PTHR12358:SF54">
    <property type="entry name" value="SPHINGOSINE KINASE RELATED PROTEIN"/>
    <property type="match status" value="1"/>
</dbReference>
<keyword evidence="2" id="KW-0808">Transferase</keyword>
<dbReference type="Gene3D" id="2.60.200.40">
    <property type="match status" value="1"/>
</dbReference>
<dbReference type="InterPro" id="IPR017438">
    <property type="entry name" value="ATP-NAD_kinase_N"/>
</dbReference>
<dbReference type="PROSITE" id="PS50146">
    <property type="entry name" value="DAGK"/>
    <property type="match status" value="1"/>
</dbReference>
<sequence>MTSYRLKIDVDTDLDVIVDENHFTFTHVNEKVCVEFPDLVAVSDQTSENNDQEQSVTLHYIKQSAFSLSKEVIKVCGEASIVKQFLEHVRAKFKKVPTSKPRHFLVFINPIGGKGTGVKTFEDTVKPLFDLASITYQVVVSERANVCTEVMESQDLTHVDGIVVCGGDGTLSEVTNVLLRRTMVAADLDFNDPKVKVPTTAIPIGHIPTGTANVMSYCCNGCVDIVTATLSIIKGNTRPIGASGVYSGGKLIRYSLVGVSSGFIADMMDRRDQLRWMGMFRLLWVPIQMLFSGFRNFTTEITLDTRKKKPMTEGDKEEITYTKREEKFEGDIFNTMVLCWNIKDVHGKPQIWPNRGPFQTFILYKKACTRYQFLWHVVKLFKAKKEALQGDYLECYQAAGYIMKVKEDSPLKENLGINIDGDPFKLPEPYHENRFYHDAVRMFTSLTDTDADSSIP</sequence>